<dbReference type="AlphaFoldDB" id="A0A6V7JW45"/>
<gene>
    <name evidence="1" type="ORF">BBRV_LOCUS59585</name>
</gene>
<reference evidence="1" key="1">
    <citation type="submission" date="2020-07" db="EMBL/GenBank/DDBJ databases">
        <authorList>
            <person name="Ferguson B K."/>
        </authorList>
    </citation>
    <scope>NUCLEOTIDE SEQUENCE</scope>
    <source>
        <strain evidence="1">L06</strain>
    </source>
</reference>
<organism evidence="1">
    <name type="scientific">Bracon brevicornis</name>
    <dbReference type="NCBI Taxonomy" id="1563983"/>
    <lineage>
        <taxon>Eukaryota</taxon>
        <taxon>Metazoa</taxon>
        <taxon>Ecdysozoa</taxon>
        <taxon>Arthropoda</taxon>
        <taxon>Hexapoda</taxon>
        <taxon>Insecta</taxon>
        <taxon>Pterygota</taxon>
        <taxon>Neoptera</taxon>
        <taxon>Endopterygota</taxon>
        <taxon>Hymenoptera</taxon>
        <taxon>Apocrita</taxon>
        <taxon>Ichneumonoidea</taxon>
        <taxon>Braconidae</taxon>
        <taxon>Braconinae</taxon>
        <taxon>Bracon</taxon>
    </lineage>
</organism>
<accession>A0A6V7JW45</accession>
<proteinExistence type="predicted"/>
<dbReference type="EMBL" id="CADCXW020000020">
    <property type="protein sequence ID" value="CAD1554525.1"/>
    <property type="molecule type" value="Genomic_DNA"/>
</dbReference>
<evidence type="ECO:0008006" key="2">
    <source>
        <dbReference type="Google" id="ProtNLM"/>
    </source>
</evidence>
<protein>
    <recommendedName>
        <fullName evidence="2">Reverse transcriptase zinc-binding domain-containing protein</fullName>
    </recommendedName>
</protein>
<sequence length="264" mass="30627">MDSLAKAGCLYGVELWGWQRSADMERFQSRYVKMAMGLSRNTPGYLWKLESGRRTIGIEALKRAARYACRVQSMEANRWPKICLKEEARQALNNKPTHVGKAVKKIQEETRNEKILQMIWDGAEDGDLLEELEKMLEVRIQQDIEKDQEKINESNYCPWYKEIAPEVTGATYWNDRSTKICIKEQWARLRCGNVGRRLAQGFKNVSCRACRTEEESMSHIVACDRAQSLINQERVRELRGWLEGRPGEIPLERYIVEALKGDPI</sequence>
<name>A0A6V7JW45_9HYME</name>
<evidence type="ECO:0000313" key="1">
    <source>
        <dbReference type="EMBL" id="CAD1554525.1"/>
    </source>
</evidence>